<evidence type="ECO:0000256" key="7">
    <source>
        <dbReference type="ARBA" id="ARBA00023180"/>
    </source>
</evidence>
<protein>
    <submittedName>
        <fullName evidence="9">Uncharacterized protein</fullName>
    </submittedName>
</protein>
<dbReference type="SUPFAM" id="SSF53850">
    <property type="entry name" value="Periplasmic binding protein-like II"/>
    <property type="match status" value="1"/>
</dbReference>
<feature type="transmembrane region" description="Helical" evidence="8">
    <location>
        <begin position="129"/>
        <end position="150"/>
    </location>
</feature>
<keyword evidence="2" id="KW-1003">Cell membrane</keyword>
<evidence type="ECO:0000313" key="9">
    <source>
        <dbReference type="EMBL" id="CAG9785482.1"/>
    </source>
</evidence>
<organism evidence="9 10">
    <name type="scientific">Diatraea saccharalis</name>
    <name type="common">sugarcane borer</name>
    <dbReference type="NCBI Taxonomy" id="40085"/>
    <lineage>
        <taxon>Eukaryota</taxon>
        <taxon>Metazoa</taxon>
        <taxon>Ecdysozoa</taxon>
        <taxon>Arthropoda</taxon>
        <taxon>Hexapoda</taxon>
        <taxon>Insecta</taxon>
        <taxon>Pterygota</taxon>
        <taxon>Neoptera</taxon>
        <taxon>Endopterygota</taxon>
        <taxon>Lepidoptera</taxon>
        <taxon>Glossata</taxon>
        <taxon>Ditrysia</taxon>
        <taxon>Pyraloidea</taxon>
        <taxon>Crambidae</taxon>
        <taxon>Crambinae</taxon>
        <taxon>Diatraea</taxon>
    </lineage>
</organism>
<keyword evidence="5 8" id="KW-0472">Membrane</keyword>
<keyword evidence="10" id="KW-1185">Reference proteome</keyword>
<keyword evidence="4 8" id="KW-1133">Transmembrane helix</keyword>
<keyword evidence="6" id="KW-0675">Receptor</keyword>
<reference evidence="9" key="2">
    <citation type="submission" date="2022-10" db="EMBL/GenBank/DDBJ databases">
        <authorList>
            <consortium name="ENA_rothamsted_submissions"/>
            <consortium name="culmorum"/>
            <person name="King R."/>
        </authorList>
    </citation>
    <scope>NUCLEOTIDE SEQUENCE</scope>
</reference>
<evidence type="ECO:0000256" key="8">
    <source>
        <dbReference type="SAM" id="Phobius"/>
    </source>
</evidence>
<keyword evidence="7" id="KW-0325">Glycoprotein</keyword>
<comment type="subcellular location">
    <subcellularLocation>
        <location evidence="1">Cell membrane</location>
        <topology evidence="1">Multi-pass membrane protein</topology>
    </subcellularLocation>
</comment>
<evidence type="ECO:0000256" key="1">
    <source>
        <dbReference type="ARBA" id="ARBA00004651"/>
    </source>
</evidence>
<evidence type="ECO:0000256" key="6">
    <source>
        <dbReference type="ARBA" id="ARBA00023170"/>
    </source>
</evidence>
<accession>A0A9N9WCP9</accession>
<reference evidence="9" key="1">
    <citation type="submission" date="2021-12" db="EMBL/GenBank/DDBJ databases">
        <authorList>
            <person name="King R."/>
        </authorList>
    </citation>
    <scope>NUCLEOTIDE SEQUENCE</scope>
</reference>
<dbReference type="InterPro" id="IPR052192">
    <property type="entry name" value="Insect_Ionotropic_Sensory_Rcpt"/>
</dbReference>
<dbReference type="Proteomes" id="UP001153714">
    <property type="component" value="Chromosome 14"/>
</dbReference>
<evidence type="ECO:0000313" key="10">
    <source>
        <dbReference type="Proteomes" id="UP001153714"/>
    </source>
</evidence>
<evidence type="ECO:0000256" key="3">
    <source>
        <dbReference type="ARBA" id="ARBA00022692"/>
    </source>
</evidence>
<sequence length="240" mass="26239">MNTAPYDYLISVSSVNRFYSKLGFRTYEGTWTGLLGALIDQTVDVALEPVTAHPARHQDMEFIFPIAETMCNIYIRQQETSTVRDIFMAPFSARLVACVLAIAILAASAVILISRLAPSGAWTPPNPAASVLLIVCLIFAVVTYNAYAAFITSVLSVRVASLDTVAAVLHSPEFKIGYIRNGADQMYLMSTKDAQLNAFYIRGYSDAENLVSSAEEGLARAARQNYAFFAGQRAARSTLR</sequence>
<dbReference type="PANTHER" id="PTHR42643:SF33">
    <property type="entry name" value="GLUTAMATE RECEPTOR 2-LIKE PROTEIN"/>
    <property type="match status" value="1"/>
</dbReference>
<dbReference type="AlphaFoldDB" id="A0A9N9WCP9"/>
<keyword evidence="3 8" id="KW-0812">Transmembrane</keyword>
<proteinExistence type="predicted"/>
<dbReference type="OrthoDB" id="8186464at2759"/>
<evidence type="ECO:0000256" key="2">
    <source>
        <dbReference type="ARBA" id="ARBA00022475"/>
    </source>
</evidence>
<evidence type="ECO:0000256" key="5">
    <source>
        <dbReference type="ARBA" id="ARBA00023136"/>
    </source>
</evidence>
<evidence type="ECO:0000256" key="4">
    <source>
        <dbReference type="ARBA" id="ARBA00022989"/>
    </source>
</evidence>
<dbReference type="PANTHER" id="PTHR42643">
    <property type="entry name" value="IONOTROPIC RECEPTOR 20A-RELATED"/>
    <property type="match status" value="1"/>
</dbReference>
<dbReference type="Gene3D" id="3.40.190.10">
    <property type="entry name" value="Periplasmic binding protein-like II"/>
    <property type="match status" value="2"/>
</dbReference>
<feature type="transmembrane region" description="Helical" evidence="8">
    <location>
        <begin position="95"/>
        <end position="117"/>
    </location>
</feature>
<dbReference type="EMBL" id="OU893345">
    <property type="protein sequence ID" value="CAG9785482.1"/>
    <property type="molecule type" value="Genomic_DNA"/>
</dbReference>
<name>A0A9N9WCP9_9NEOP</name>
<dbReference type="GO" id="GO:0005886">
    <property type="term" value="C:plasma membrane"/>
    <property type="evidence" value="ECO:0007669"/>
    <property type="project" value="UniProtKB-SubCell"/>
</dbReference>
<gene>
    <name evidence="9" type="ORF">DIATSA_LOCUS3511</name>
</gene>